<keyword evidence="18" id="KW-1185">Reference proteome</keyword>
<feature type="region of interest" description="Disordered" evidence="14">
    <location>
        <begin position="426"/>
        <end position="451"/>
    </location>
</feature>
<dbReference type="Gene3D" id="4.10.280.10">
    <property type="entry name" value="Helix-loop-helix DNA-binding domain"/>
    <property type="match status" value="1"/>
</dbReference>
<evidence type="ECO:0000313" key="18">
    <source>
        <dbReference type="Proteomes" id="UP001046870"/>
    </source>
</evidence>
<sequence>MLGNGVYAVKKRKKPVQKIPKPPPPDGVKSNPSKRHRDRMNGELDKLTSLLPFSEDVRARLDKLSVLRLSVGYFKVKSFFNATMRKGSVGRPGDRSKGLHCKGQSATATGGVTFSEGDLLLQALNGFVLVVTAEGYVFYASPTIQDYLGFHQSDVVHQSVFELIHTDDRTMFRRQLHFALNPSQLDSEQGGDGRQSSSDISSNIVSYDPLHIPPENSSFLERSFCCRFRCLLDNSSGFLALNFQGRLKYLHGQNRMAEDGSTAHPQLALFVIAMPVQPPSILEIRTKTLIFQTKHKLDFTPMGIDTRGKVVLGYTELELCMRGSGYQFIHAADMMYCADNHVRMIKTGESGFTVFRLLTKAGVWVWVQANARLVYKGGRPDFIIARQRALTNEEGEENLRQRKMQLPFNFATGEAVLYETSPTLEMPDITGNSKRPKLRKMPEQKGLDPDSLLGSMLKQDQSLYMQTPDSDAQLSLDKAFMDSHALVNVPGDAWQEGIPKSKCGFKEEATVMAMIDSLEQIMRDDSLCSTLQDLDVDAMELKEWESALLRMNIRDLSDEFSDIITSDILSYVEDALFKESNERQCVRGSEALSSVPPNGVASTPLGNQNAFVRGPEGLPELDLQNSHVNKTFSHPGAMLGDPQNLVITNPQTNFLGLGGLMHVRPQVPMGLSDQTQTQPTLQLIQPNDTFTQSMGPAQINSQSALGESNPISLNTALPGSFPQMQKQVRQRLPASQTVFSPSLTKLNGFGPSLQRQLQTASQGTVGQLHPYPAALSLQNQQQGQQIAFQQQNSVNQSNHMASGQGIEWVPSIPNINFADSLLNICAPNSSAQQDLFLDPVPGTCFQGQCSLQTQNNQREQSWQQQHLSTAAPTSQQPPPGCHSQAPGFQRNSHAGILPQNWQNSRAGFGPQKTPNGVYPTQTVLVDTAPTSSNSCMFKSSSSLPVPGMQFSNVGMAASVSSCQNSKLSQNDGHPQRPFYLQRSTDKSILGISGIPQEDSSITPLSRRITADFSPESLLAPQRYLSRSEPTQITNYLLEENRSFSIPPLTNGTIHFSENNEANCCDL</sequence>
<dbReference type="InterPro" id="IPR039091">
    <property type="entry name" value="AHR/AHRR"/>
</dbReference>
<dbReference type="Pfam" id="PF08447">
    <property type="entry name" value="PAS_3"/>
    <property type="match status" value="1"/>
</dbReference>
<dbReference type="PANTHER" id="PTHR10649">
    <property type="entry name" value="ARYL HYDROCARBON RECEPTOR"/>
    <property type="match status" value="1"/>
</dbReference>
<dbReference type="FunFam" id="4.10.280.10:FF:000024">
    <property type="entry name" value="Aryl hydrocarbon receptor 2"/>
    <property type="match status" value="1"/>
</dbReference>
<evidence type="ECO:0000256" key="9">
    <source>
        <dbReference type="ARBA" id="ARBA00023108"/>
    </source>
</evidence>
<keyword evidence="11" id="KW-0010">Activator</keyword>
<dbReference type="PANTHER" id="PTHR10649:SF17">
    <property type="entry name" value="ARYL HYDROCARBON RECEPTOR 2"/>
    <property type="match status" value="1"/>
</dbReference>
<dbReference type="InterPro" id="IPR011598">
    <property type="entry name" value="bHLH_dom"/>
</dbReference>
<keyword evidence="12" id="KW-0804">Transcription</keyword>
<feature type="domain" description="PAS" evidence="15">
    <location>
        <begin position="120"/>
        <end position="183"/>
    </location>
</feature>
<dbReference type="AlphaFoldDB" id="A0A9D3PRV1"/>
<dbReference type="FunFam" id="3.30.450.20:FF:000019">
    <property type="entry name" value="Aryl hydrocarbon receptor 1"/>
    <property type="match status" value="1"/>
</dbReference>
<dbReference type="PROSITE" id="PS50112">
    <property type="entry name" value="PAS"/>
    <property type="match status" value="1"/>
</dbReference>
<dbReference type="GO" id="GO:0005634">
    <property type="term" value="C:nucleus"/>
    <property type="evidence" value="ECO:0007669"/>
    <property type="project" value="UniProtKB-SubCell"/>
</dbReference>
<evidence type="ECO:0000259" key="15">
    <source>
        <dbReference type="PROSITE" id="PS50112"/>
    </source>
</evidence>
<dbReference type="EMBL" id="JAFDVH010000012">
    <property type="protein sequence ID" value="KAG7466778.1"/>
    <property type="molecule type" value="Genomic_DNA"/>
</dbReference>
<dbReference type="InterPro" id="IPR036638">
    <property type="entry name" value="HLH_DNA-bd_sf"/>
</dbReference>
<dbReference type="GO" id="GO:0046983">
    <property type="term" value="F:protein dimerization activity"/>
    <property type="evidence" value="ECO:0007669"/>
    <property type="project" value="InterPro"/>
</dbReference>
<dbReference type="Gene3D" id="3.30.450.20">
    <property type="entry name" value="PAS domain"/>
    <property type="match status" value="2"/>
</dbReference>
<evidence type="ECO:0000256" key="11">
    <source>
        <dbReference type="ARBA" id="ARBA00023159"/>
    </source>
</evidence>
<keyword evidence="8" id="KW-0805">Transcription regulation</keyword>
<keyword evidence="5" id="KW-0678">Repressor</keyword>
<accession>A0A9D3PRV1</accession>
<dbReference type="GO" id="GO:0004879">
    <property type="term" value="F:nuclear receptor activity"/>
    <property type="evidence" value="ECO:0007669"/>
    <property type="project" value="TreeGrafter"/>
</dbReference>
<evidence type="ECO:0000256" key="3">
    <source>
        <dbReference type="ARBA" id="ARBA00015909"/>
    </source>
</evidence>
<feature type="region of interest" description="Disordered" evidence="14">
    <location>
        <begin position="1"/>
        <end position="39"/>
    </location>
</feature>
<dbReference type="CDD" id="cd00130">
    <property type="entry name" value="PAS"/>
    <property type="match status" value="2"/>
</dbReference>
<proteinExistence type="predicted"/>
<feature type="domain" description="BHLH" evidence="16">
    <location>
        <begin position="24"/>
        <end position="77"/>
    </location>
</feature>
<evidence type="ECO:0000259" key="16">
    <source>
        <dbReference type="PROSITE" id="PS50888"/>
    </source>
</evidence>
<feature type="region of interest" description="Disordered" evidence="14">
    <location>
        <begin position="856"/>
        <end position="893"/>
    </location>
</feature>
<comment type="subcellular location">
    <subcellularLocation>
        <location evidence="2">Cytoplasm</location>
    </subcellularLocation>
    <subcellularLocation>
        <location evidence="1">Nucleus</location>
    </subcellularLocation>
</comment>
<dbReference type="GO" id="GO:0034751">
    <property type="term" value="C:aryl hydrocarbon receptor complex"/>
    <property type="evidence" value="ECO:0007669"/>
    <property type="project" value="TreeGrafter"/>
</dbReference>
<dbReference type="GO" id="GO:0048511">
    <property type="term" value="P:rhythmic process"/>
    <property type="evidence" value="ECO:0007669"/>
    <property type="project" value="UniProtKB-KW"/>
</dbReference>
<dbReference type="InterPro" id="IPR013767">
    <property type="entry name" value="PAS_fold"/>
</dbReference>
<feature type="compositionally biased region" description="Low complexity" evidence="14">
    <location>
        <begin position="856"/>
        <end position="865"/>
    </location>
</feature>
<keyword evidence="13" id="KW-0539">Nucleus</keyword>
<evidence type="ECO:0000256" key="5">
    <source>
        <dbReference type="ARBA" id="ARBA00022491"/>
    </source>
</evidence>
<dbReference type="PROSITE" id="PS50888">
    <property type="entry name" value="BHLH"/>
    <property type="match status" value="1"/>
</dbReference>
<dbReference type="Proteomes" id="UP001046870">
    <property type="component" value="Chromosome 12"/>
</dbReference>
<dbReference type="FunFam" id="3.30.450.20:FF:000035">
    <property type="entry name" value="Aryl hydrocarbon receptor"/>
    <property type="match status" value="1"/>
</dbReference>
<dbReference type="OrthoDB" id="6099906at2759"/>
<keyword evidence="6" id="KW-0677">Repeat</keyword>
<dbReference type="InterPro" id="IPR035965">
    <property type="entry name" value="PAS-like_dom_sf"/>
</dbReference>
<evidence type="ECO:0000256" key="7">
    <source>
        <dbReference type="ARBA" id="ARBA00022765"/>
    </source>
</evidence>
<protein>
    <recommendedName>
        <fullName evidence="3">Aryl hydrocarbon receptor</fullName>
    </recommendedName>
</protein>
<gene>
    <name evidence="17" type="ORF">MATL_G00145940</name>
</gene>
<dbReference type="Pfam" id="PF00989">
    <property type="entry name" value="PAS"/>
    <property type="match status" value="1"/>
</dbReference>
<evidence type="ECO:0000256" key="8">
    <source>
        <dbReference type="ARBA" id="ARBA00023015"/>
    </source>
</evidence>
<keyword evidence="10" id="KW-0238">DNA-binding</keyword>
<comment type="caution">
    <text evidence="17">The sequence shown here is derived from an EMBL/GenBank/DDBJ whole genome shotgun (WGS) entry which is preliminary data.</text>
</comment>
<dbReference type="GO" id="GO:0000976">
    <property type="term" value="F:transcription cis-regulatory region binding"/>
    <property type="evidence" value="ECO:0007669"/>
    <property type="project" value="TreeGrafter"/>
</dbReference>
<evidence type="ECO:0000256" key="13">
    <source>
        <dbReference type="ARBA" id="ARBA00023242"/>
    </source>
</evidence>
<dbReference type="InterPro" id="IPR000014">
    <property type="entry name" value="PAS"/>
</dbReference>
<evidence type="ECO:0000313" key="17">
    <source>
        <dbReference type="EMBL" id="KAG7466778.1"/>
    </source>
</evidence>
<dbReference type="InterPro" id="IPR013655">
    <property type="entry name" value="PAS_fold_3"/>
</dbReference>
<evidence type="ECO:0000256" key="4">
    <source>
        <dbReference type="ARBA" id="ARBA00022490"/>
    </source>
</evidence>
<keyword evidence="7" id="KW-0013">ADP-ribosylation</keyword>
<dbReference type="GO" id="GO:1904613">
    <property type="term" value="P:cellular response to 2,3,7,8-tetrachlorodibenzodioxine"/>
    <property type="evidence" value="ECO:0007669"/>
    <property type="project" value="UniProtKB-ARBA"/>
</dbReference>
<dbReference type="SUPFAM" id="SSF47459">
    <property type="entry name" value="HLH, helix-loop-helix DNA-binding domain"/>
    <property type="match status" value="1"/>
</dbReference>
<keyword evidence="4" id="KW-0963">Cytoplasm</keyword>
<organism evidence="17 18">
    <name type="scientific">Megalops atlanticus</name>
    <name type="common">Tarpon</name>
    <name type="synonym">Clupea gigantea</name>
    <dbReference type="NCBI Taxonomy" id="7932"/>
    <lineage>
        <taxon>Eukaryota</taxon>
        <taxon>Metazoa</taxon>
        <taxon>Chordata</taxon>
        <taxon>Craniata</taxon>
        <taxon>Vertebrata</taxon>
        <taxon>Euteleostomi</taxon>
        <taxon>Actinopterygii</taxon>
        <taxon>Neopterygii</taxon>
        <taxon>Teleostei</taxon>
        <taxon>Elopiformes</taxon>
        <taxon>Megalopidae</taxon>
        <taxon>Megalops</taxon>
    </lineage>
</organism>
<evidence type="ECO:0000256" key="6">
    <source>
        <dbReference type="ARBA" id="ARBA00022737"/>
    </source>
</evidence>
<dbReference type="GO" id="GO:0005737">
    <property type="term" value="C:cytoplasm"/>
    <property type="evidence" value="ECO:0007669"/>
    <property type="project" value="UniProtKB-SubCell"/>
</dbReference>
<dbReference type="GO" id="GO:0006805">
    <property type="term" value="P:xenobiotic metabolic process"/>
    <property type="evidence" value="ECO:0007669"/>
    <property type="project" value="InterPro"/>
</dbReference>
<evidence type="ECO:0000256" key="2">
    <source>
        <dbReference type="ARBA" id="ARBA00004496"/>
    </source>
</evidence>
<evidence type="ECO:0000256" key="14">
    <source>
        <dbReference type="SAM" id="MobiDB-lite"/>
    </source>
</evidence>
<name>A0A9D3PRV1_MEGAT</name>
<dbReference type="SMART" id="SM00091">
    <property type="entry name" value="PAS"/>
    <property type="match status" value="2"/>
</dbReference>
<dbReference type="SUPFAM" id="SSF55785">
    <property type="entry name" value="PYP-like sensor domain (PAS domain)"/>
    <property type="match status" value="2"/>
</dbReference>
<keyword evidence="9" id="KW-0090">Biological rhythms</keyword>
<evidence type="ECO:0000256" key="1">
    <source>
        <dbReference type="ARBA" id="ARBA00004123"/>
    </source>
</evidence>
<reference evidence="17" key="1">
    <citation type="submission" date="2021-01" db="EMBL/GenBank/DDBJ databases">
        <authorList>
            <person name="Zahm M."/>
            <person name="Roques C."/>
            <person name="Cabau C."/>
            <person name="Klopp C."/>
            <person name="Donnadieu C."/>
            <person name="Jouanno E."/>
            <person name="Lampietro C."/>
            <person name="Louis A."/>
            <person name="Herpin A."/>
            <person name="Echchiki A."/>
            <person name="Berthelot C."/>
            <person name="Parey E."/>
            <person name="Roest-Crollius H."/>
            <person name="Braasch I."/>
            <person name="Postlethwait J."/>
            <person name="Bobe J."/>
            <person name="Montfort J."/>
            <person name="Bouchez O."/>
            <person name="Begum T."/>
            <person name="Mejri S."/>
            <person name="Adams A."/>
            <person name="Chen W.-J."/>
            <person name="Guiguen Y."/>
        </authorList>
    </citation>
    <scope>NUCLEOTIDE SEQUENCE</scope>
    <source>
        <strain evidence="17">YG-15Mar2019-1</strain>
        <tissue evidence="17">Brain</tissue>
    </source>
</reference>
<dbReference type="CDD" id="cd19696">
    <property type="entry name" value="bHLH-PAS_AhR_like"/>
    <property type="match status" value="1"/>
</dbReference>
<evidence type="ECO:0000256" key="12">
    <source>
        <dbReference type="ARBA" id="ARBA00023163"/>
    </source>
</evidence>
<evidence type="ECO:0000256" key="10">
    <source>
        <dbReference type="ARBA" id="ARBA00023125"/>
    </source>
</evidence>